<gene>
    <name evidence="3" type="ordered locus">Tpau_2014</name>
</gene>
<dbReference type="AlphaFoldDB" id="D5UNQ8"/>
<dbReference type="PROSITE" id="PS51549">
    <property type="entry name" value="DM13"/>
    <property type="match status" value="1"/>
</dbReference>
<feature type="domain" description="DM13" evidence="2">
    <location>
        <begin position="58"/>
        <end position="154"/>
    </location>
</feature>
<dbReference type="InterPro" id="IPR019545">
    <property type="entry name" value="DM13_domain"/>
</dbReference>
<dbReference type="STRING" id="521096.Tpau_2014"/>
<protein>
    <submittedName>
        <fullName evidence="3">Electron transfer DM13</fullName>
    </submittedName>
</protein>
<sequence>MRITRLTGAATALVLGVSLAACGGSTQMAAVTTTSTTAAMSMSPSTASSVPAAARAMGSFEGLNDKRVVGTATITGTAVELAGFASDEGPDLHLYATTGTSEADVKAGVRLGSIAYDKASQRFTLPGGVSPTAYTHLVVHCDKALAVFGAARLSR</sequence>
<dbReference type="KEGG" id="tpr:Tpau_2014"/>
<dbReference type="EMBL" id="CP001966">
    <property type="protein sequence ID" value="ADG78626.1"/>
    <property type="molecule type" value="Genomic_DNA"/>
</dbReference>
<reference evidence="4" key="1">
    <citation type="submission" date="2010-03" db="EMBL/GenBank/DDBJ databases">
        <title>The complete chromosome of Tsukamurella paurometabola DSM 20162.</title>
        <authorList>
            <consortium name="US DOE Joint Genome Institute (JGI-PGF)"/>
            <person name="Lucas S."/>
            <person name="Copeland A."/>
            <person name="Lapidus A."/>
            <person name="Glavina del Rio T."/>
            <person name="Dalin E."/>
            <person name="Tice H."/>
            <person name="Bruce D."/>
            <person name="Goodwin L."/>
            <person name="Pitluck S."/>
            <person name="Kyrpides N."/>
            <person name="Mavromatis K."/>
            <person name="Ivanova N."/>
            <person name="Mikhailova N."/>
            <person name="Munk A.C."/>
            <person name="Brettin T."/>
            <person name="Detter J.C."/>
            <person name="Tapia R."/>
            <person name="Han C."/>
            <person name="Larimer F."/>
            <person name="Land M."/>
            <person name="Hauser L."/>
            <person name="Markowitz V."/>
            <person name="Cheng J.-F."/>
            <person name="Hugenholtz P."/>
            <person name="Woyke T."/>
            <person name="Wu D."/>
            <person name="Jando M."/>
            <person name="Brambilla E."/>
            <person name="Klenk H.-P."/>
            <person name="Eisen J.A."/>
        </authorList>
    </citation>
    <scope>NUCLEOTIDE SEQUENCE [LARGE SCALE GENOMIC DNA]</scope>
    <source>
        <strain evidence="4">ATCC 8368 / DSM 20162 / CCUG 35730 / CIP 100753 / JCM 10117 / KCTC 9821 / NBRC 16120 / NCIMB 702349 / NCTC 13040</strain>
    </source>
</reference>
<evidence type="ECO:0000256" key="1">
    <source>
        <dbReference type="SAM" id="SignalP"/>
    </source>
</evidence>
<evidence type="ECO:0000259" key="2">
    <source>
        <dbReference type="PROSITE" id="PS51549"/>
    </source>
</evidence>
<evidence type="ECO:0000313" key="3">
    <source>
        <dbReference type="EMBL" id="ADG78626.1"/>
    </source>
</evidence>
<feature type="chain" id="PRO_5038936536" evidence="1">
    <location>
        <begin position="21"/>
        <end position="155"/>
    </location>
</feature>
<keyword evidence="1" id="KW-0732">Signal</keyword>
<dbReference type="eggNOG" id="ENOG503336V">
    <property type="taxonomic scope" value="Bacteria"/>
</dbReference>
<dbReference type="Proteomes" id="UP000001213">
    <property type="component" value="Chromosome"/>
</dbReference>
<accession>D5UNQ8</accession>
<reference evidence="3 4" key="2">
    <citation type="journal article" date="2011" name="Stand. Genomic Sci.">
        <title>Complete genome sequence of Tsukamurella paurometabola type strain (no. 33).</title>
        <authorList>
            <person name="Munk A.C."/>
            <person name="Lapidus A."/>
            <person name="Lucas S."/>
            <person name="Nolan M."/>
            <person name="Tice H."/>
            <person name="Cheng J.F."/>
            <person name="Del Rio T.G."/>
            <person name="Goodwin L."/>
            <person name="Pitluck S."/>
            <person name="Liolios K."/>
            <person name="Huntemann M."/>
            <person name="Ivanova N."/>
            <person name="Mavromatis K."/>
            <person name="Mikhailova N."/>
            <person name="Pati A."/>
            <person name="Chen A."/>
            <person name="Palaniappan K."/>
            <person name="Tapia R."/>
            <person name="Han C."/>
            <person name="Land M."/>
            <person name="Hauser L."/>
            <person name="Chang Y.J."/>
            <person name="Jeffries C.D."/>
            <person name="Brettin T."/>
            <person name="Yasawong M."/>
            <person name="Brambilla E.M."/>
            <person name="Rohde M."/>
            <person name="Sikorski J."/>
            <person name="Goker M."/>
            <person name="Detter J.C."/>
            <person name="Woyke T."/>
            <person name="Bristow J."/>
            <person name="Eisen J.A."/>
            <person name="Markowitz V."/>
            <person name="Hugenholtz P."/>
            <person name="Kyrpides N.C."/>
            <person name="Klenk H.P."/>
        </authorList>
    </citation>
    <scope>NUCLEOTIDE SEQUENCE [LARGE SCALE GENOMIC DNA]</scope>
    <source>
        <strain evidence="4">ATCC 8368 / DSM 20162 / CCUG 35730 / CIP 100753 / JCM 10117 / KCTC 9821 / NBRC 16120 / NCIMB 702349 / NCTC 13040</strain>
    </source>
</reference>
<feature type="signal peptide" evidence="1">
    <location>
        <begin position="1"/>
        <end position="20"/>
    </location>
</feature>
<dbReference type="HOGENOM" id="CLU_148615_0_0_11"/>
<name>D5UNQ8_TSUPD</name>
<dbReference type="PROSITE" id="PS51257">
    <property type="entry name" value="PROKAR_LIPOPROTEIN"/>
    <property type="match status" value="1"/>
</dbReference>
<dbReference type="Pfam" id="PF10517">
    <property type="entry name" value="DM13"/>
    <property type="match status" value="1"/>
</dbReference>
<evidence type="ECO:0000313" key="4">
    <source>
        <dbReference type="Proteomes" id="UP000001213"/>
    </source>
</evidence>
<organism evidence="3 4">
    <name type="scientific">Tsukamurella paurometabola (strain ATCC 8368 / DSM 20162 / CCUG 35730 / CIP 100753 / JCM 10117 / KCTC 9821 / NBRC 16120 / NCIMB 702349 / NCTC 13040)</name>
    <name type="common">Corynebacterium paurometabolum</name>
    <dbReference type="NCBI Taxonomy" id="521096"/>
    <lineage>
        <taxon>Bacteria</taxon>
        <taxon>Bacillati</taxon>
        <taxon>Actinomycetota</taxon>
        <taxon>Actinomycetes</taxon>
        <taxon>Mycobacteriales</taxon>
        <taxon>Tsukamurellaceae</taxon>
        <taxon>Tsukamurella</taxon>
    </lineage>
</organism>
<dbReference type="RefSeq" id="WP_013126648.1">
    <property type="nucleotide sequence ID" value="NC_014158.1"/>
</dbReference>
<proteinExistence type="predicted"/>
<keyword evidence="4" id="KW-1185">Reference proteome</keyword>